<keyword evidence="2" id="KW-1185">Reference proteome</keyword>
<gene>
    <name evidence="1" type="ORF">BSTOLATCC_MIC36357</name>
</gene>
<proteinExistence type="predicted"/>
<dbReference type="EMBL" id="CAJZBQ010000036">
    <property type="protein sequence ID" value="CAG9324571.1"/>
    <property type="molecule type" value="Genomic_DNA"/>
</dbReference>
<evidence type="ECO:0000313" key="2">
    <source>
        <dbReference type="Proteomes" id="UP001162131"/>
    </source>
</evidence>
<dbReference type="Proteomes" id="UP001162131">
    <property type="component" value="Unassembled WGS sequence"/>
</dbReference>
<dbReference type="AlphaFoldDB" id="A0AAU9JS63"/>
<comment type="caution">
    <text evidence="1">The sequence shown here is derived from an EMBL/GenBank/DDBJ whole genome shotgun (WGS) entry which is preliminary data.</text>
</comment>
<sequence length="93" mass="10745">MGSCISHKKHYRAIGAKIATELSDHERQWIKMQREAVFRKKISLAPILKLEYNELLARRRGQLFQTKTNSTISEISEELFKGDTMCPSTHQSP</sequence>
<protein>
    <submittedName>
        <fullName evidence="1">Uncharacterized protein</fullName>
    </submittedName>
</protein>
<name>A0AAU9JS63_9CILI</name>
<reference evidence="1" key="1">
    <citation type="submission" date="2021-09" db="EMBL/GenBank/DDBJ databases">
        <authorList>
            <consortium name="AG Swart"/>
            <person name="Singh M."/>
            <person name="Singh A."/>
            <person name="Seah K."/>
            <person name="Emmerich C."/>
        </authorList>
    </citation>
    <scope>NUCLEOTIDE SEQUENCE</scope>
    <source>
        <strain evidence="1">ATCC30299</strain>
    </source>
</reference>
<organism evidence="1 2">
    <name type="scientific">Blepharisma stoltei</name>
    <dbReference type="NCBI Taxonomy" id="1481888"/>
    <lineage>
        <taxon>Eukaryota</taxon>
        <taxon>Sar</taxon>
        <taxon>Alveolata</taxon>
        <taxon>Ciliophora</taxon>
        <taxon>Postciliodesmatophora</taxon>
        <taxon>Heterotrichea</taxon>
        <taxon>Heterotrichida</taxon>
        <taxon>Blepharismidae</taxon>
        <taxon>Blepharisma</taxon>
    </lineage>
</organism>
<accession>A0AAU9JS63</accession>
<evidence type="ECO:0000313" key="1">
    <source>
        <dbReference type="EMBL" id="CAG9324571.1"/>
    </source>
</evidence>